<gene>
    <name evidence="1" type="ORF">G6048_24340</name>
</gene>
<name>A0ABX0DY19_9ACTN</name>
<evidence type="ECO:0000313" key="1">
    <source>
        <dbReference type="EMBL" id="NGO45143.1"/>
    </source>
</evidence>
<protein>
    <submittedName>
        <fullName evidence="1">Uncharacterized protein</fullName>
    </submittedName>
</protein>
<accession>A0ABX0DY19</accession>
<keyword evidence="2" id="KW-1185">Reference proteome</keyword>
<dbReference type="EMBL" id="JAAKZX010000082">
    <property type="protein sequence ID" value="NGO45143.1"/>
    <property type="molecule type" value="Genomic_DNA"/>
</dbReference>
<evidence type="ECO:0000313" key="2">
    <source>
        <dbReference type="Proteomes" id="UP001518140"/>
    </source>
</evidence>
<organism evidence="1 2">
    <name type="scientific">Streptomyces ureilyticus</name>
    <dbReference type="NCBI Taxonomy" id="1775131"/>
    <lineage>
        <taxon>Bacteria</taxon>
        <taxon>Bacillati</taxon>
        <taxon>Actinomycetota</taxon>
        <taxon>Actinomycetes</taxon>
        <taxon>Kitasatosporales</taxon>
        <taxon>Streptomycetaceae</taxon>
        <taxon>Streptomyces</taxon>
    </lineage>
</organism>
<dbReference type="Gene3D" id="3.40.830.10">
    <property type="entry name" value="LigB-like"/>
    <property type="match status" value="1"/>
</dbReference>
<sequence length="114" mass="11928">MDRPLATAARTAELGGAVGTLLRTHLPADERVLVQGSGGISHAAPSLIPGARELTERRRQELITDNLARAAEAIDPERAAFLATLAGDDWQTLAGMIAADLAPVGTVNFDWASS</sequence>
<proteinExistence type="predicted"/>
<dbReference type="Proteomes" id="UP001518140">
    <property type="component" value="Unassembled WGS sequence"/>
</dbReference>
<reference evidence="1 2" key="1">
    <citation type="submission" date="2020-02" db="EMBL/GenBank/DDBJ databases">
        <title>Whole-genome analyses of novel actinobacteria.</title>
        <authorList>
            <person name="Sahin N."/>
            <person name="Tokatli A."/>
        </authorList>
    </citation>
    <scope>NUCLEOTIDE SEQUENCE [LARGE SCALE GENOMIC DNA]</scope>
    <source>
        <strain evidence="1 2">YC419</strain>
    </source>
</reference>
<comment type="caution">
    <text evidence="1">The sequence shown here is derived from an EMBL/GenBank/DDBJ whole genome shotgun (WGS) entry which is preliminary data.</text>
</comment>
<dbReference type="SUPFAM" id="SSF53213">
    <property type="entry name" value="LigB-like"/>
    <property type="match status" value="1"/>
</dbReference>